<keyword evidence="4 7" id="KW-1133">Transmembrane helix</keyword>
<dbReference type="RefSeq" id="WP_289358378.1">
    <property type="nucleotide sequence ID" value="NZ_JAUCFG010000002.1"/>
</dbReference>
<dbReference type="InterPro" id="IPR058982">
    <property type="entry name" value="Beta-barrel_AprE"/>
</dbReference>
<dbReference type="EMBL" id="JAUCFG010000002">
    <property type="protein sequence ID" value="MDM5437639.1"/>
    <property type="molecule type" value="Genomic_DNA"/>
</dbReference>
<dbReference type="InterPro" id="IPR050739">
    <property type="entry name" value="MFP"/>
</dbReference>
<evidence type="ECO:0000313" key="9">
    <source>
        <dbReference type="EMBL" id="MDM5437639.1"/>
    </source>
</evidence>
<protein>
    <submittedName>
        <fullName evidence="9">HlyD family efflux transporter periplasmic adaptor subunit</fullName>
    </submittedName>
</protein>
<feature type="domain" description="AprE-like beta-barrel" evidence="8">
    <location>
        <begin position="333"/>
        <end position="423"/>
    </location>
</feature>
<evidence type="ECO:0000256" key="1">
    <source>
        <dbReference type="ARBA" id="ARBA00004167"/>
    </source>
</evidence>
<organism evidence="9 10">
    <name type="scientific">Bacillus hominis</name>
    <dbReference type="NCBI Taxonomy" id="2817478"/>
    <lineage>
        <taxon>Bacteria</taxon>
        <taxon>Bacillati</taxon>
        <taxon>Bacillota</taxon>
        <taxon>Bacilli</taxon>
        <taxon>Bacillales</taxon>
        <taxon>Bacillaceae</taxon>
        <taxon>Bacillus</taxon>
        <taxon>Bacillus cereus group</taxon>
    </lineage>
</organism>
<evidence type="ECO:0000256" key="2">
    <source>
        <dbReference type="ARBA" id="ARBA00009477"/>
    </source>
</evidence>
<evidence type="ECO:0000256" key="4">
    <source>
        <dbReference type="ARBA" id="ARBA00022989"/>
    </source>
</evidence>
<comment type="similarity">
    <text evidence="2">Belongs to the membrane fusion protein (MFP) (TC 8.A.1) family.</text>
</comment>
<sequence length="442" mass="49671">MKLYTKGELKDARIFFDKNPPSFMTVYVVAVLIIIFFAIITAHFVKKPYVVKAQGIVAVNGTSYVASKGYGVINEIYAKSGDYVKKGDRILVISSGNEGVQATAIEEQIRDLEETIEVMDRYKQSLMKKENTLKQNGKELEYYGKVNYYLDSVKRENYEVNSIKDQMNEKVKEVDKLDKEINELQSQLEKLNLNEENKNSVNSELIDGNSELISNNEGKKSEIKGYLDSKKSEKKGLLNEIKQLEQQVKGPSSKSTELLNQLLSELGQSRNQASSKIIELTANLGASKEQDSVHTLIASQSGVLHYPNPLAKGMSIQQNQILGEIASEEEDFYIDAYIPAQDRSRVKVGNPVEVSIIGVNNHRFGSLSGSVKFIEPGTLKDESSKEKMIYYRTNVKLGATSLKSKSGEVVELMRSMPVEARIVYSEESYLEWLLNLLNLRST</sequence>
<keyword evidence="5 7" id="KW-0472">Membrane</keyword>
<comment type="subcellular location">
    <subcellularLocation>
        <location evidence="1">Membrane</location>
        <topology evidence="1">Single-pass membrane protein</topology>
    </subcellularLocation>
</comment>
<keyword evidence="10" id="KW-1185">Reference proteome</keyword>
<keyword evidence="3 7" id="KW-0812">Transmembrane</keyword>
<accession>A0ABT7R4T0</accession>
<evidence type="ECO:0000256" key="6">
    <source>
        <dbReference type="SAM" id="Coils"/>
    </source>
</evidence>
<name>A0ABT7R4T0_9BACI</name>
<dbReference type="Pfam" id="PF26002">
    <property type="entry name" value="Beta-barrel_AprE"/>
    <property type="match status" value="1"/>
</dbReference>
<evidence type="ECO:0000256" key="5">
    <source>
        <dbReference type="ARBA" id="ARBA00023136"/>
    </source>
</evidence>
<dbReference type="PANTHER" id="PTHR30386">
    <property type="entry name" value="MEMBRANE FUSION SUBUNIT OF EMRAB-TOLC MULTIDRUG EFFLUX PUMP"/>
    <property type="match status" value="1"/>
</dbReference>
<evidence type="ECO:0000259" key="8">
    <source>
        <dbReference type="Pfam" id="PF26002"/>
    </source>
</evidence>
<feature type="transmembrane region" description="Helical" evidence="7">
    <location>
        <begin position="21"/>
        <end position="45"/>
    </location>
</feature>
<keyword evidence="6" id="KW-0175">Coiled coil</keyword>
<proteinExistence type="inferred from homology"/>
<evidence type="ECO:0000313" key="10">
    <source>
        <dbReference type="Proteomes" id="UP001224139"/>
    </source>
</evidence>
<comment type="caution">
    <text evidence="9">The sequence shown here is derived from an EMBL/GenBank/DDBJ whole genome shotgun (WGS) entry which is preliminary data.</text>
</comment>
<dbReference type="Proteomes" id="UP001224139">
    <property type="component" value="Unassembled WGS sequence"/>
</dbReference>
<gene>
    <name evidence="9" type="ORF">QUG02_05735</name>
</gene>
<dbReference type="PRINTS" id="PR01490">
    <property type="entry name" value="RTXTOXIND"/>
</dbReference>
<dbReference type="PANTHER" id="PTHR30386:SF26">
    <property type="entry name" value="TRANSPORT PROTEIN COMB"/>
    <property type="match status" value="1"/>
</dbReference>
<feature type="coiled-coil region" evidence="6">
    <location>
        <begin position="160"/>
        <end position="201"/>
    </location>
</feature>
<evidence type="ECO:0000256" key="7">
    <source>
        <dbReference type="SAM" id="Phobius"/>
    </source>
</evidence>
<dbReference type="Gene3D" id="2.40.30.170">
    <property type="match status" value="1"/>
</dbReference>
<reference evidence="9 10" key="1">
    <citation type="submission" date="2023-06" db="EMBL/GenBank/DDBJ databases">
        <title>Comparative genomics of Bacillaceae isolates and their secondary metabolite potential.</title>
        <authorList>
            <person name="Song L."/>
            <person name="Nielsen L.J."/>
            <person name="Mohite O."/>
            <person name="Xu X."/>
            <person name="Weber T."/>
            <person name="Kovacs A.T."/>
        </authorList>
    </citation>
    <scope>NUCLEOTIDE SEQUENCE [LARGE SCALE GENOMIC DNA]</scope>
    <source>
        <strain evidence="9 10">DX2.1</strain>
    </source>
</reference>
<feature type="coiled-coil region" evidence="6">
    <location>
        <begin position="102"/>
        <end position="132"/>
    </location>
</feature>
<evidence type="ECO:0000256" key="3">
    <source>
        <dbReference type="ARBA" id="ARBA00022692"/>
    </source>
</evidence>